<feature type="region of interest" description="Disordered" evidence="1">
    <location>
        <begin position="17"/>
        <end position="89"/>
    </location>
</feature>
<dbReference type="EMBL" id="JACHJN010000005">
    <property type="protein sequence ID" value="MBB5956915.1"/>
    <property type="molecule type" value="Genomic_DNA"/>
</dbReference>
<evidence type="ECO:0000256" key="1">
    <source>
        <dbReference type="SAM" id="MobiDB-lite"/>
    </source>
</evidence>
<reference evidence="4 5" key="1">
    <citation type="submission" date="2020-08" db="EMBL/GenBank/DDBJ databases">
        <title>Genomic Encyclopedia of Type Strains, Phase III (KMG-III): the genomes of soil and plant-associated and newly described type strains.</title>
        <authorList>
            <person name="Whitman W."/>
        </authorList>
    </citation>
    <scope>NUCLEOTIDE SEQUENCE [LARGE SCALE GENOMIC DNA]</scope>
    <source>
        <strain evidence="4 5">CECT 8640</strain>
    </source>
</reference>
<dbReference type="Gene3D" id="3.30.1360.200">
    <property type="match status" value="1"/>
</dbReference>
<evidence type="ECO:0000259" key="3">
    <source>
        <dbReference type="Pfam" id="PF22599"/>
    </source>
</evidence>
<evidence type="ECO:0000313" key="5">
    <source>
        <dbReference type="Proteomes" id="UP000547510"/>
    </source>
</evidence>
<evidence type="ECO:0000256" key="2">
    <source>
        <dbReference type="SAM" id="SignalP"/>
    </source>
</evidence>
<accession>A0A841CLN5</accession>
<gene>
    <name evidence="4" type="ORF">FHS29_003508</name>
</gene>
<feature type="compositionally biased region" description="Low complexity" evidence="1">
    <location>
        <begin position="17"/>
        <end position="28"/>
    </location>
</feature>
<feature type="compositionally biased region" description="Low complexity" evidence="1">
    <location>
        <begin position="45"/>
        <end position="60"/>
    </location>
</feature>
<feature type="domain" description="SecDF P1 head subdomain" evidence="3">
    <location>
        <begin position="129"/>
        <end position="227"/>
    </location>
</feature>
<proteinExistence type="predicted"/>
<dbReference type="RefSeq" id="WP_184691694.1">
    <property type="nucleotide sequence ID" value="NZ_JACHJN010000005.1"/>
</dbReference>
<keyword evidence="5" id="KW-1185">Reference proteome</keyword>
<protein>
    <submittedName>
        <fullName evidence="4">Preprotein translocase subunit SecD</fullName>
    </submittedName>
</protein>
<dbReference type="AlphaFoldDB" id="A0A841CLN5"/>
<feature type="signal peptide" evidence="2">
    <location>
        <begin position="1"/>
        <end position="19"/>
    </location>
</feature>
<feature type="chain" id="PRO_5039478111" evidence="2">
    <location>
        <begin position="20"/>
        <end position="230"/>
    </location>
</feature>
<comment type="caution">
    <text evidence="4">The sequence shown here is derived from an EMBL/GenBank/DDBJ whole genome shotgun (WGS) entry which is preliminary data.</text>
</comment>
<dbReference type="InterPro" id="IPR054384">
    <property type="entry name" value="SecDF_P1_head"/>
</dbReference>
<dbReference type="Pfam" id="PF22599">
    <property type="entry name" value="SecDF_P1_head"/>
    <property type="match status" value="1"/>
</dbReference>
<dbReference type="Proteomes" id="UP000547510">
    <property type="component" value="Unassembled WGS sequence"/>
</dbReference>
<organism evidence="4 5">
    <name type="scientific">Saccharothrix tamanrassetensis</name>
    <dbReference type="NCBI Taxonomy" id="1051531"/>
    <lineage>
        <taxon>Bacteria</taxon>
        <taxon>Bacillati</taxon>
        <taxon>Actinomycetota</taxon>
        <taxon>Actinomycetes</taxon>
        <taxon>Pseudonocardiales</taxon>
        <taxon>Pseudonocardiaceae</taxon>
        <taxon>Saccharothrix</taxon>
    </lineage>
</organism>
<dbReference type="PROSITE" id="PS51257">
    <property type="entry name" value="PROKAR_LIPOPROTEIN"/>
    <property type="match status" value="1"/>
</dbReference>
<name>A0A841CLN5_9PSEU</name>
<keyword evidence="2" id="KW-0732">Signal</keyword>
<evidence type="ECO:0000313" key="4">
    <source>
        <dbReference type="EMBL" id="MBB5956915.1"/>
    </source>
</evidence>
<sequence>MRALLVVALLAVAASGCTSSGGTTGTPKASPPDGPSVLLIRPVLTASQSTAPTPPTASTSEAGGPPRAVEPSTAEQQQAIEAERKVRQDPALAVPANQAAALSAFRCPENDPLAGQDDPAEPLLTCDHKTGERLVLGPAALGNDDIESAAARADEHSGGFVVEVRFTEDGGKTWGKLTAELVGQRVALVLNTSVLSAPTINEAITGGATVISGKFTRSEAEELAARLGSR</sequence>